<dbReference type="Proteomes" id="UP001165124">
    <property type="component" value="Unassembled WGS sequence"/>
</dbReference>
<dbReference type="EMBL" id="BSRZ01000011">
    <property type="protein sequence ID" value="GLW65884.1"/>
    <property type="molecule type" value="Genomic_DNA"/>
</dbReference>
<organism evidence="1 2">
    <name type="scientific">Actinomadura rubrobrunea</name>
    <dbReference type="NCBI Taxonomy" id="115335"/>
    <lineage>
        <taxon>Bacteria</taxon>
        <taxon>Bacillati</taxon>
        <taxon>Actinomycetota</taxon>
        <taxon>Actinomycetes</taxon>
        <taxon>Streptosporangiales</taxon>
        <taxon>Thermomonosporaceae</taxon>
        <taxon>Actinomadura</taxon>
    </lineage>
</organism>
<comment type="caution">
    <text evidence="1">The sequence shown here is derived from an EMBL/GenBank/DDBJ whole genome shotgun (WGS) entry which is preliminary data.</text>
</comment>
<dbReference type="AlphaFoldDB" id="A0A9W6UW77"/>
<reference evidence="1" key="1">
    <citation type="submission" date="2023-02" db="EMBL/GenBank/DDBJ databases">
        <title>Actinomadura rubrobrunea NBRC 14622.</title>
        <authorList>
            <person name="Ichikawa N."/>
            <person name="Sato H."/>
            <person name="Tonouchi N."/>
        </authorList>
    </citation>
    <scope>NUCLEOTIDE SEQUENCE</scope>
    <source>
        <strain evidence="1">NBRC 14622</strain>
    </source>
</reference>
<keyword evidence="2" id="KW-1185">Reference proteome</keyword>
<protein>
    <submittedName>
        <fullName evidence="1">Uncharacterized protein</fullName>
    </submittedName>
</protein>
<name>A0A9W6UW77_9ACTN</name>
<proteinExistence type="predicted"/>
<evidence type="ECO:0000313" key="1">
    <source>
        <dbReference type="EMBL" id="GLW65884.1"/>
    </source>
</evidence>
<accession>A0A9W6UW77</accession>
<sequence>MEYATVGAHLAGLGAHLSARRLAVGVANRAVQGKCTEVAHALGMITFRRRPENMGVQWFSTSRQKSIALVDQIEEATLYVSRCPVSERAT</sequence>
<gene>
    <name evidence="1" type="ORF">Arub01_41280</name>
</gene>
<evidence type="ECO:0000313" key="2">
    <source>
        <dbReference type="Proteomes" id="UP001165124"/>
    </source>
</evidence>